<dbReference type="PANTHER" id="PTHR11265:SF0">
    <property type="entry name" value="12S RRNA N4-METHYLCYTIDINE METHYLTRANSFERASE"/>
    <property type="match status" value="1"/>
</dbReference>
<keyword evidence="9" id="KW-1185">Reference proteome</keyword>
<comment type="similarity">
    <text evidence="1 7">Belongs to the methyltransferase superfamily. RsmH family.</text>
</comment>
<sequence>MENKHISVLLKESIKILNIQENGTYVDCTLGRGGHSTEILKCLKKGHLYSIDQDDEAIKYSKNMLELISSNFTILKGNFINIKSLLYLEGITKVNGILYDLGVSSPHLDDAERGFSYRFDSELDMRMDNINTKITAKDLVNSLSESELSRIFFKYGDEKFANKIAKNICLYREKKEIKTTFQLVEIIKSSIPQKFLKQKKHPAKKTFQALRIQVNNEIECLEKSLYQAVDILDKNAVLAIITFHSLEEKIVKEIFHKLTFNKDEKFYNKLPINIKLNKNFEVLTKRPIKPSLSELEFNNRSHSAKLWAIKKVGDENV</sequence>
<dbReference type="PANTHER" id="PTHR11265">
    <property type="entry name" value="S-ADENOSYL-METHYLTRANSFERASE MRAW"/>
    <property type="match status" value="1"/>
</dbReference>
<feature type="binding site" evidence="7">
    <location>
        <begin position="33"/>
        <end position="35"/>
    </location>
    <ligand>
        <name>S-adenosyl-L-methionine</name>
        <dbReference type="ChEBI" id="CHEBI:59789"/>
    </ligand>
</feature>
<evidence type="ECO:0000313" key="8">
    <source>
        <dbReference type="EMBL" id="AKU79481.1"/>
    </source>
</evidence>
<dbReference type="GO" id="GO:0070475">
    <property type="term" value="P:rRNA base methylation"/>
    <property type="evidence" value="ECO:0007669"/>
    <property type="project" value="UniProtKB-UniRule"/>
</dbReference>
<keyword evidence="2 7" id="KW-0963">Cytoplasm</keyword>
<keyword evidence="5 7" id="KW-0808">Transferase</keyword>
<protein>
    <recommendedName>
        <fullName evidence="7">Ribosomal RNA small subunit methyltransferase H</fullName>
        <ecNumber evidence="7">2.1.1.199</ecNumber>
    </recommendedName>
    <alternativeName>
        <fullName evidence="7">16S rRNA m(4)C1402 methyltransferase</fullName>
    </alternativeName>
    <alternativeName>
        <fullName evidence="7">rRNA (cytosine-N(4)-)-methyltransferase RsmH</fullName>
    </alternativeName>
</protein>
<dbReference type="NCBIfam" id="TIGR00006">
    <property type="entry name" value="16S rRNA (cytosine(1402)-N(4))-methyltransferase RsmH"/>
    <property type="match status" value="1"/>
</dbReference>
<gene>
    <name evidence="8" type="primary">mraW</name>
    <name evidence="7" type="synonym">rsmH</name>
    <name evidence="8" type="ORF">STURON_00235</name>
</gene>
<feature type="binding site" evidence="7">
    <location>
        <position position="79"/>
    </location>
    <ligand>
        <name>S-adenosyl-L-methionine</name>
        <dbReference type="ChEBI" id="CHEBI:59789"/>
    </ligand>
</feature>
<dbReference type="Proteomes" id="UP000067243">
    <property type="component" value="Chromosome"/>
</dbReference>
<dbReference type="GO" id="GO:0071424">
    <property type="term" value="F:rRNA (cytosine-N4-)-methyltransferase activity"/>
    <property type="evidence" value="ECO:0007669"/>
    <property type="project" value="UniProtKB-UniRule"/>
</dbReference>
<evidence type="ECO:0000256" key="5">
    <source>
        <dbReference type="ARBA" id="ARBA00022679"/>
    </source>
</evidence>
<dbReference type="AlphaFoldDB" id="A0A0K1P5B5"/>
<dbReference type="EMBL" id="CP012328">
    <property type="protein sequence ID" value="AKU79481.1"/>
    <property type="molecule type" value="Genomic_DNA"/>
</dbReference>
<keyword evidence="4 7" id="KW-0489">Methyltransferase</keyword>
<evidence type="ECO:0000256" key="7">
    <source>
        <dbReference type="HAMAP-Rule" id="MF_01007"/>
    </source>
</evidence>
<accession>A0A0K1P5B5</accession>
<dbReference type="HAMAP" id="MF_01007">
    <property type="entry name" value="16SrRNA_methyltr_H"/>
    <property type="match status" value="1"/>
</dbReference>
<evidence type="ECO:0000256" key="4">
    <source>
        <dbReference type="ARBA" id="ARBA00022603"/>
    </source>
</evidence>
<evidence type="ECO:0000313" key="9">
    <source>
        <dbReference type="Proteomes" id="UP000067243"/>
    </source>
</evidence>
<comment type="catalytic activity">
    <reaction evidence="7">
        <text>cytidine(1402) in 16S rRNA + S-adenosyl-L-methionine = N(4)-methylcytidine(1402) in 16S rRNA + S-adenosyl-L-homocysteine + H(+)</text>
        <dbReference type="Rhea" id="RHEA:42928"/>
        <dbReference type="Rhea" id="RHEA-COMP:10286"/>
        <dbReference type="Rhea" id="RHEA-COMP:10287"/>
        <dbReference type="ChEBI" id="CHEBI:15378"/>
        <dbReference type="ChEBI" id="CHEBI:57856"/>
        <dbReference type="ChEBI" id="CHEBI:59789"/>
        <dbReference type="ChEBI" id="CHEBI:74506"/>
        <dbReference type="ChEBI" id="CHEBI:82748"/>
        <dbReference type="EC" id="2.1.1.199"/>
    </reaction>
</comment>
<feature type="binding site" evidence="7">
    <location>
        <position position="100"/>
    </location>
    <ligand>
        <name>S-adenosyl-L-methionine</name>
        <dbReference type="ChEBI" id="CHEBI:59789"/>
    </ligand>
</feature>
<evidence type="ECO:0000256" key="6">
    <source>
        <dbReference type="ARBA" id="ARBA00022691"/>
    </source>
</evidence>
<dbReference type="InterPro" id="IPR023397">
    <property type="entry name" value="SAM-dep_MeTrfase_MraW_recog"/>
</dbReference>
<dbReference type="STRING" id="216946.STURO_v1c02340"/>
<keyword evidence="6 7" id="KW-0949">S-adenosyl-L-methionine</keyword>
<proteinExistence type="inferred from homology"/>
<evidence type="ECO:0000256" key="1">
    <source>
        <dbReference type="ARBA" id="ARBA00010396"/>
    </source>
</evidence>
<organism evidence="8 9">
    <name type="scientific">Spiroplasma turonicum</name>
    <dbReference type="NCBI Taxonomy" id="216946"/>
    <lineage>
        <taxon>Bacteria</taxon>
        <taxon>Bacillati</taxon>
        <taxon>Mycoplasmatota</taxon>
        <taxon>Mollicutes</taxon>
        <taxon>Entomoplasmatales</taxon>
        <taxon>Spiroplasmataceae</taxon>
        <taxon>Spiroplasma</taxon>
    </lineage>
</organism>
<dbReference type="PIRSF" id="PIRSF004486">
    <property type="entry name" value="MraW"/>
    <property type="match status" value="1"/>
</dbReference>
<name>A0A0K1P5B5_9MOLU</name>
<dbReference type="InterPro" id="IPR002903">
    <property type="entry name" value="RsmH"/>
</dbReference>
<feature type="binding site" evidence="7">
    <location>
        <position position="52"/>
    </location>
    <ligand>
        <name>S-adenosyl-L-methionine</name>
        <dbReference type="ChEBI" id="CHEBI:59789"/>
    </ligand>
</feature>
<dbReference type="RefSeq" id="WP_075048083.1">
    <property type="nucleotide sequence ID" value="NZ_CP012328.1"/>
</dbReference>
<reference evidence="8 9" key="1">
    <citation type="journal article" date="2015" name="Genome Announc.">
        <title>Complete Genome Sequence of Spiroplasma turonicum Strain Tab4cT, a Parasite of a Horse Fly, Haematopota sp. (Diptera: Tabanidae).</title>
        <authorList>
            <person name="Davis R.E."/>
            <person name="Shao J."/>
            <person name="Zhao Y."/>
            <person name="Gasparich G.E."/>
            <person name="Gaynor B.J."/>
            <person name="Donofrio N."/>
        </authorList>
    </citation>
    <scope>NUCLEOTIDE SEQUENCE [LARGE SCALE GENOMIC DNA]</scope>
    <source>
        <strain evidence="8 9">Tab4c</strain>
    </source>
</reference>
<feature type="binding site" evidence="7">
    <location>
        <position position="107"/>
    </location>
    <ligand>
        <name>S-adenosyl-L-methionine</name>
        <dbReference type="ChEBI" id="CHEBI:59789"/>
    </ligand>
</feature>
<dbReference type="OrthoDB" id="9806637at2"/>
<comment type="function">
    <text evidence="7">Specifically methylates the N4 position of cytidine in position 1402 (C1402) of 16S rRNA.</text>
</comment>
<dbReference type="Pfam" id="PF01795">
    <property type="entry name" value="Methyltransf_5"/>
    <property type="match status" value="1"/>
</dbReference>
<dbReference type="SUPFAM" id="SSF81799">
    <property type="entry name" value="Putative methyltransferase TM0872, insert domain"/>
    <property type="match status" value="1"/>
</dbReference>
<dbReference type="Gene3D" id="1.10.150.170">
    <property type="entry name" value="Putative methyltransferase TM0872, insert domain"/>
    <property type="match status" value="1"/>
</dbReference>
<evidence type="ECO:0000256" key="2">
    <source>
        <dbReference type="ARBA" id="ARBA00022490"/>
    </source>
</evidence>
<dbReference type="PATRIC" id="fig|216946.3.peg.234"/>
<dbReference type="KEGG" id="stur:STURON_00235"/>
<dbReference type="InterPro" id="IPR029063">
    <property type="entry name" value="SAM-dependent_MTases_sf"/>
</dbReference>
<dbReference type="Gene3D" id="3.40.50.150">
    <property type="entry name" value="Vaccinia Virus protein VP39"/>
    <property type="match status" value="1"/>
</dbReference>
<keyword evidence="3 7" id="KW-0698">rRNA processing</keyword>
<dbReference type="EC" id="2.1.1.199" evidence="7"/>
<dbReference type="SUPFAM" id="SSF53335">
    <property type="entry name" value="S-adenosyl-L-methionine-dependent methyltransferases"/>
    <property type="match status" value="1"/>
</dbReference>
<comment type="subcellular location">
    <subcellularLocation>
        <location evidence="7">Cytoplasm</location>
    </subcellularLocation>
</comment>
<evidence type="ECO:0000256" key="3">
    <source>
        <dbReference type="ARBA" id="ARBA00022552"/>
    </source>
</evidence>
<dbReference type="FunFam" id="1.10.150.170:FF:000003">
    <property type="entry name" value="Ribosomal RNA small subunit methyltransferase H"/>
    <property type="match status" value="1"/>
</dbReference>
<dbReference type="GO" id="GO:0005737">
    <property type="term" value="C:cytoplasm"/>
    <property type="evidence" value="ECO:0007669"/>
    <property type="project" value="UniProtKB-SubCell"/>
</dbReference>